<dbReference type="Proteomes" id="UP000007800">
    <property type="component" value="Unassembled WGS sequence"/>
</dbReference>
<organism evidence="3">
    <name type="scientific">Perkinsus marinus (strain ATCC 50983 / TXsc)</name>
    <dbReference type="NCBI Taxonomy" id="423536"/>
    <lineage>
        <taxon>Eukaryota</taxon>
        <taxon>Sar</taxon>
        <taxon>Alveolata</taxon>
        <taxon>Perkinsozoa</taxon>
        <taxon>Perkinsea</taxon>
        <taxon>Perkinsida</taxon>
        <taxon>Perkinsidae</taxon>
        <taxon>Perkinsus</taxon>
    </lineage>
</organism>
<protein>
    <submittedName>
        <fullName evidence="2">Uncharacterized protein</fullName>
    </submittedName>
</protein>
<evidence type="ECO:0000313" key="2">
    <source>
        <dbReference type="EMBL" id="EER20163.1"/>
    </source>
</evidence>
<dbReference type="RefSeq" id="XP_002788367.1">
    <property type="nucleotide sequence ID" value="XM_002788321.1"/>
</dbReference>
<dbReference type="InParanoid" id="C5K5T1"/>
<accession>C5K5T1</accession>
<feature type="region of interest" description="Disordered" evidence="1">
    <location>
        <begin position="1"/>
        <end position="67"/>
    </location>
</feature>
<name>C5K5T1_PERM5</name>
<dbReference type="GeneID" id="9053677"/>
<evidence type="ECO:0000313" key="3">
    <source>
        <dbReference type="Proteomes" id="UP000007800"/>
    </source>
</evidence>
<sequence length="131" mass="14219">MAGRRGVGRPRLRPHIKTDPITLGLGGQARLPEVFSIGTPDLSPDSTTRSPRPLSADQPRRGGQQNKVILGFKEEVKIPKRKKVQEPTPPPVETVLDQTPVDKDASVDSLAKVIVSEIITVVEERVAALDC</sequence>
<feature type="compositionally biased region" description="Basic residues" evidence="1">
    <location>
        <begin position="1"/>
        <end position="15"/>
    </location>
</feature>
<reference evidence="2 3" key="1">
    <citation type="submission" date="2008-07" db="EMBL/GenBank/DDBJ databases">
        <authorList>
            <person name="El-Sayed N."/>
            <person name="Caler E."/>
            <person name="Inman J."/>
            <person name="Amedeo P."/>
            <person name="Hass B."/>
            <person name="Wortman J."/>
        </authorList>
    </citation>
    <scope>NUCLEOTIDE SEQUENCE [LARGE SCALE GENOMIC DNA]</scope>
    <source>
        <strain evidence="3">ATCC 50983 / TXsc</strain>
    </source>
</reference>
<dbReference type="EMBL" id="GG670765">
    <property type="protein sequence ID" value="EER20163.1"/>
    <property type="molecule type" value="Genomic_DNA"/>
</dbReference>
<feature type="region of interest" description="Disordered" evidence="1">
    <location>
        <begin position="79"/>
        <end position="100"/>
    </location>
</feature>
<gene>
    <name evidence="2" type="ORF">Pmar_PMAR015486</name>
</gene>
<dbReference type="AlphaFoldDB" id="C5K5T1"/>
<proteinExistence type="predicted"/>
<keyword evidence="3" id="KW-1185">Reference proteome</keyword>
<evidence type="ECO:0000256" key="1">
    <source>
        <dbReference type="SAM" id="MobiDB-lite"/>
    </source>
</evidence>